<evidence type="ECO:0000313" key="2">
    <source>
        <dbReference type="Proteomes" id="UP000712600"/>
    </source>
</evidence>
<dbReference type="EMBL" id="QGKX02001621">
    <property type="protein sequence ID" value="KAF3500192.1"/>
    <property type="molecule type" value="Genomic_DNA"/>
</dbReference>
<sequence>MRFGVLTTNHFTFSAKILNATLTTAILTTATLTTATLTTTMRKGLLSHESRRLSGKSIR</sequence>
<gene>
    <name evidence="1" type="ORF">F2Q69_00044097</name>
</gene>
<evidence type="ECO:0000313" key="1">
    <source>
        <dbReference type="EMBL" id="KAF3500192.1"/>
    </source>
</evidence>
<name>A0A8S9N8H8_BRACR</name>
<organism evidence="1 2">
    <name type="scientific">Brassica cretica</name>
    <name type="common">Mustard</name>
    <dbReference type="NCBI Taxonomy" id="69181"/>
    <lineage>
        <taxon>Eukaryota</taxon>
        <taxon>Viridiplantae</taxon>
        <taxon>Streptophyta</taxon>
        <taxon>Embryophyta</taxon>
        <taxon>Tracheophyta</taxon>
        <taxon>Spermatophyta</taxon>
        <taxon>Magnoliopsida</taxon>
        <taxon>eudicotyledons</taxon>
        <taxon>Gunneridae</taxon>
        <taxon>Pentapetalae</taxon>
        <taxon>rosids</taxon>
        <taxon>malvids</taxon>
        <taxon>Brassicales</taxon>
        <taxon>Brassicaceae</taxon>
        <taxon>Brassiceae</taxon>
        <taxon>Brassica</taxon>
    </lineage>
</organism>
<proteinExistence type="predicted"/>
<protein>
    <submittedName>
        <fullName evidence="1">Uncharacterized protein</fullName>
    </submittedName>
</protein>
<comment type="caution">
    <text evidence="1">The sequence shown here is derived from an EMBL/GenBank/DDBJ whole genome shotgun (WGS) entry which is preliminary data.</text>
</comment>
<reference evidence="1" key="1">
    <citation type="submission" date="2019-12" db="EMBL/GenBank/DDBJ databases">
        <title>Genome sequencing and annotation of Brassica cretica.</title>
        <authorList>
            <person name="Studholme D.J."/>
            <person name="Sarris P."/>
        </authorList>
    </citation>
    <scope>NUCLEOTIDE SEQUENCE</scope>
    <source>
        <strain evidence="1">PFS-109/04</strain>
        <tissue evidence="1">Leaf</tissue>
    </source>
</reference>
<accession>A0A8S9N8H8</accession>
<dbReference type="Proteomes" id="UP000712600">
    <property type="component" value="Unassembled WGS sequence"/>
</dbReference>
<dbReference type="AlphaFoldDB" id="A0A8S9N8H8"/>